<keyword evidence="10" id="KW-1185">Reference proteome</keyword>
<evidence type="ECO:0000256" key="1">
    <source>
        <dbReference type="ARBA" id="ARBA00008941"/>
    </source>
</evidence>
<feature type="domain" description="PI3K/PI4K catalytic" evidence="8">
    <location>
        <begin position="132"/>
        <end position="462"/>
    </location>
</feature>
<evidence type="ECO:0008006" key="11">
    <source>
        <dbReference type="Google" id="ProtNLM"/>
    </source>
</evidence>
<dbReference type="InterPro" id="IPR000626">
    <property type="entry name" value="Ubiquitin-like_dom"/>
</dbReference>
<feature type="region of interest" description="Disordered" evidence="6">
    <location>
        <begin position="255"/>
        <end position="274"/>
    </location>
</feature>
<keyword evidence="3" id="KW-0547">Nucleotide-binding</keyword>
<feature type="compositionally biased region" description="Basic and acidic residues" evidence="6">
    <location>
        <begin position="581"/>
        <end position="594"/>
    </location>
</feature>
<dbReference type="GO" id="GO:0005524">
    <property type="term" value="F:ATP binding"/>
    <property type="evidence" value="ECO:0007669"/>
    <property type="project" value="UniProtKB-KW"/>
</dbReference>
<dbReference type="PANTHER" id="PTHR45800">
    <property type="entry name" value="PHOSPHATIDYLINOSITOL 4-KINASE GAMMA"/>
    <property type="match status" value="1"/>
</dbReference>
<dbReference type="InterPro" id="IPR000403">
    <property type="entry name" value="PI3/4_kinase_cat_dom"/>
</dbReference>
<feature type="compositionally biased region" description="Polar residues" evidence="6">
    <location>
        <begin position="553"/>
        <end position="566"/>
    </location>
</feature>
<organism evidence="9 10">
    <name type="scientific">Euplotes crassus</name>
    <dbReference type="NCBI Taxonomy" id="5936"/>
    <lineage>
        <taxon>Eukaryota</taxon>
        <taxon>Sar</taxon>
        <taxon>Alveolata</taxon>
        <taxon>Ciliophora</taxon>
        <taxon>Intramacronucleata</taxon>
        <taxon>Spirotrichea</taxon>
        <taxon>Hypotrichia</taxon>
        <taxon>Euplotida</taxon>
        <taxon>Euplotidae</taxon>
        <taxon>Moneuplotes</taxon>
    </lineage>
</organism>
<dbReference type="Pfam" id="PF00454">
    <property type="entry name" value="PI3_PI4_kinase"/>
    <property type="match status" value="1"/>
</dbReference>
<evidence type="ECO:0000259" key="7">
    <source>
        <dbReference type="PROSITE" id="PS50053"/>
    </source>
</evidence>
<protein>
    <recommendedName>
        <fullName evidence="11">1-phosphatidylinositol 4-kinase</fullName>
    </recommendedName>
</protein>
<dbReference type="EMBL" id="CAMPGE010025446">
    <property type="protein sequence ID" value="CAI2383202.1"/>
    <property type="molecule type" value="Genomic_DNA"/>
</dbReference>
<feature type="compositionally biased region" description="Basic and acidic residues" evidence="6">
    <location>
        <begin position="612"/>
        <end position="623"/>
    </location>
</feature>
<evidence type="ECO:0000313" key="9">
    <source>
        <dbReference type="EMBL" id="CAI2383202.1"/>
    </source>
</evidence>
<feature type="compositionally biased region" description="Polar residues" evidence="6">
    <location>
        <begin position="595"/>
        <end position="611"/>
    </location>
</feature>
<name>A0AAD1Y241_EUPCR</name>
<evidence type="ECO:0000256" key="3">
    <source>
        <dbReference type="ARBA" id="ARBA00022741"/>
    </source>
</evidence>
<accession>A0AAD1Y241</accession>
<evidence type="ECO:0000313" key="10">
    <source>
        <dbReference type="Proteomes" id="UP001295684"/>
    </source>
</evidence>
<evidence type="ECO:0000256" key="6">
    <source>
        <dbReference type="SAM" id="MobiDB-lite"/>
    </source>
</evidence>
<feature type="region of interest" description="Disordered" evidence="6">
    <location>
        <begin position="675"/>
        <end position="719"/>
    </location>
</feature>
<dbReference type="PROSITE" id="PS50290">
    <property type="entry name" value="PI3_4_KINASE_3"/>
    <property type="match status" value="1"/>
</dbReference>
<evidence type="ECO:0000259" key="8">
    <source>
        <dbReference type="PROSITE" id="PS50290"/>
    </source>
</evidence>
<dbReference type="InterPro" id="IPR044571">
    <property type="entry name" value="P4KG1-8"/>
</dbReference>
<sequence length="771" mass="88534">MRSLPEMNAYDRPVTDKILSLKIDNTLIGKSFTLRVHWWTTVFELKSKIMKETGIPIPAQRLFARNCELENNNTLESYNILRKGKNKVMLIQRRNLDGQKCFIEPYGTLQKKDSSGRIKHMIDQIMAGMSQGFNPSLAFDGTAGTYMMKDINKNTVAIFKPIDEEAYAPNNPRGYVGEFGQSSFRKGVLSGEGVIREVASFLLDHDNFAGVPETIFAEAIHPSFNYSSSQEMDSSAFDSNKDYINVMSSLINPTLSQMSSSSTAPESQKDSQMSEGIKMKYGSLQYFVKADDLASNYSSDLFSTSQVHKIGILDLRLMNLDRNDGNILIKKSAKRYELIPIDHSLSIPDNLEIYSYDICWMEWPQSEEPFRQKALDYIDKIDVLKDIKMLDNTFKFRKICLRNIRITGILLKKGAAAGLTLNQIGKMLCREDDFEDDEQPSLIEKIVERAQNMAKNRRSFSYFKDNKKIRSLESFKKQRKEIRQTSNQRGGKEISKFKSKVEDGIPAKEISQFGTQSKFMSSIKNGFDSFGNDNSDNEEKKFSEFPEPEVKKTQSGFTNIQESSLDFESISKKMSIRKRDRAQSESDSHLDFSTERYSSPSKRFKMKQTSENSKENFELKKEGPVLQLNCSTSSSYFEEEEEPEEEEKEEAHPIKRTLSLPRIKILENKKELPKINEVEEEEPDVQLSKTNSKTSSGMSPQFSLSPEKNKTKPLKIIRENSSDMKEKELRESPYDDYFFYYYETYLDEAISKITKDITIKTATRGRSRSEI</sequence>
<dbReference type="SMART" id="SM00213">
    <property type="entry name" value="UBQ"/>
    <property type="match status" value="1"/>
</dbReference>
<dbReference type="InterPro" id="IPR029071">
    <property type="entry name" value="Ubiquitin-like_domsf"/>
</dbReference>
<feature type="domain" description="Ubiquitin-like" evidence="7">
    <location>
        <begin position="19"/>
        <end position="80"/>
    </location>
</feature>
<proteinExistence type="inferred from homology"/>
<keyword evidence="4" id="KW-0418">Kinase</keyword>
<dbReference type="CDD" id="cd17039">
    <property type="entry name" value="Ubl_ubiquitin_like"/>
    <property type="match status" value="1"/>
</dbReference>
<evidence type="ECO:0000256" key="2">
    <source>
        <dbReference type="ARBA" id="ARBA00022679"/>
    </source>
</evidence>
<dbReference type="GO" id="GO:0016301">
    <property type="term" value="F:kinase activity"/>
    <property type="evidence" value="ECO:0007669"/>
    <property type="project" value="UniProtKB-KW"/>
</dbReference>
<evidence type="ECO:0000256" key="5">
    <source>
        <dbReference type="ARBA" id="ARBA00022840"/>
    </source>
</evidence>
<dbReference type="Gene3D" id="3.10.20.90">
    <property type="entry name" value="Phosphatidylinositol 3-kinase Catalytic Subunit, Chain A, domain 1"/>
    <property type="match status" value="1"/>
</dbReference>
<keyword evidence="2" id="KW-0808">Transferase</keyword>
<evidence type="ECO:0000256" key="4">
    <source>
        <dbReference type="ARBA" id="ARBA00022777"/>
    </source>
</evidence>
<dbReference type="SUPFAM" id="SSF54236">
    <property type="entry name" value="Ubiquitin-like"/>
    <property type="match status" value="1"/>
</dbReference>
<reference evidence="9" key="1">
    <citation type="submission" date="2023-07" db="EMBL/GenBank/DDBJ databases">
        <authorList>
            <consortium name="AG Swart"/>
            <person name="Singh M."/>
            <person name="Singh A."/>
            <person name="Seah K."/>
            <person name="Emmerich C."/>
        </authorList>
    </citation>
    <scope>NUCLEOTIDE SEQUENCE</scope>
    <source>
        <strain evidence="9">DP1</strain>
    </source>
</reference>
<feature type="compositionally biased region" description="Basic and acidic residues" evidence="6">
    <location>
        <begin position="537"/>
        <end position="552"/>
    </location>
</feature>
<dbReference type="Pfam" id="PF00240">
    <property type="entry name" value="ubiquitin"/>
    <property type="match status" value="1"/>
</dbReference>
<keyword evidence="5" id="KW-0067">ATP-binding</keyword>
<gene>
    <name evidence="9" type="ORF">ECRASSUSDP1_LOCUS24695</name>
</gene>
<feature type="compositionally biased region" description="Polar residues" evidence="6">
    <location>
        <begin position="687"/>
        <end position="706"/>
    </location>
</feature>
<comment type="caution">
    <text evidence="9">The sequence shown here is derived from an EMBL/GenBank/DDBJ whole genome shotgun (WGS) entry which is preliminary data.</text>
</comment>
<dbReference type="PROSITE" id="PS50053">
    <property type="entry name" value="UBIQUITIN_2"/>
    <property type="match status" value="1"/>
</dbReference>
<comment type="similarity">
    <text evidence="1">Belongs to the PI3/PI4-kinase family. Type II PI4K subfamily.</text>
</comment>
<dbReference type="Proteomes" id="UP001295684">
    <property type="component" value="Unassembled WGS sequence"/>
</dbReference>
<feature type="region of interest" description="Disordered" evidence="6">
    <location>
        <begin position="528"/>
        <end position="654"/>
    </location>
</feature>
<feature type="compositionally biased region" description="Acidic residues" evidence="6">
    <location>
        <begin position="637"/>
        <end position="648"/>
    </location>
</feature>
<dbReference type="PANTHER" id="PTHR45800:SF11">
    <property type="entry name" value="PHOSPHATIDYLINOSITOL 3-KINASE-RELATED PROTEIN KINASE"/>
    <property type="match status" value="1"/>
</dbReference>
<dbReference type="AlphaFoldDB" id="A0AAD1Y241"/>